<keyword evidence="2" id="KW-1185">Reference proteome</keyword>
<accession>E3SNG1</accession>
<name>E3SNG1_9CAUD</name>
<gene>
    <name evidence="1" type="ORF">PSSM7_043</name>
</gene>
<dbReference type="EMBL" id="GU071103">
    <property type="protein sequence ID" value="ADO99060.1"/>
    <property type="molecule type" value="Genomic_DNA"/>
</dbReference>
<proteinExistence type="predicted"/>
<organism evidence="1 2">
    <name type="scientific">Prochlorococcus phage P-SSM7</name>
    <dbReference type="NCBI Taxonomy" id="445688"/>
    <lineage>
        <taxon>Viruses</taxon>
        <taxon>Duplodnaviria</taxon>
        <taxon>Heunggongvirae</taxon>
        <taxon>Uroviricota</taxon>
        <taxon>Caudoviricetes</taxon>
        <taxon>Pantevenvirales</taxon>
        <taxon>Kyanoviridae</taxon>
        <taxon>Palaemonvirus</taxon>
        <taxon>Palaemonvirus pssm7</taxon>
    </lineage>
</organism>
<dbReference type="KEGG" id="vg:10329562"/>
<evidence type="ECO:0000313" key="1">
    <source>
        <dbReference type="EMBL" id="ADO99060.1"/>
    </source>
</evidence>
<evidence type="ECO:0000313" key="2">
    <source>
        <dbReference type="Proteomes" id="UP000006532"/>
    </source>
</evidence>
<dbReference type="GeneID" id="10329562"/>
<protein>
    <submittedName>
        <fullName evidence="1">Uncharacterized protein</fullName>
    </submittedName>
</protein>
<reference evidence="1 2" key="1">
    <citation type="journal article" date="2010" name="Environ. Microbiol.">
        <title>Genomic analysis of oceanic cyanobacterial myoviruses compared with T4-like myoviruses from diverse hosts and environments.</title>
        <authorList>
            <person name="Sullivan M.B."/>
            <person name="Huang K.H."/>
            <person name="Ignacio-Espinoza J.C."/>
            <person name="Berlin A.M."/>
            <person name="Kelly L."/>
            <person name="Weigele P.R."/>
            <person name="DeFrancesco A.S."/>
            <person name="Kern S.E."/>
            <person name="Thompson L.R."/>
            <person name="Young S."/>
            <person name="Yandava C."/>
            <person name="Fu R."/>
            <person name="Krastins B."/>
            <person name="Chase M."/>
            <person name="Sarracino D."/>
            <person name="Osburne M.S."/>
            <person name="Henn M.R."/>
            <person name="Chisholm S.W."/>
        </authorList>
    </citation>
    <scope>NUCLEOTIDE SEQUENCE [LARGE SCALE GENOMIC DNA]</scope>
    <source>
        <strain evidence="1">NATL1A-15</strain>
    </source>
</reference>
<sequence>MTINISVTRGFTYPLFYGIIAEYSM</sequence>
<dbReference type="Proteomes" id="UP000006532">
    <property type="component" value="Segment"/>
</dbReference>
<dbReference type="RefSeq" id="YP_004324874.1">
    <property type="nucleotide sequence ID" value="NC_015290.1"/>
</dbReference>